<evidence type="ECO:0000256" key="4">
    <source>
        <dbReference type="ARBA" id="ARBA00023136"/>
    </source>
</evidence>
<dbReference type="Gene3D" id="1.20.120.1630">
    <property type="match status" value="1"/>
</dbReference>
<sequence length="172" mass="20389">MNNIISIFIFFFILRLISLSFSIRNEKQLIKKGAKQHGKFNSLLLTLAHIAYYFGALYESYTNRTYFNNYSLLGVIVMSFAYIMLFYVMYKLRDIWTVKLYVLPNQRIERSLLFRTVRHPNYFLNIIPELLGVALLCNSCITFFIGFPVYLCLLFIRIKQEERAMEGMLDKV</sequence>
<keyword evidence="4 5" id="KW-0472">Membrane</keyword>
<name>A0A096AYM7_9BACT</name>
<dbReference type="GO" id="GO:0016020">
    <property type="term" value="C:membrane"/>
    <property type="evidence" value="ECO:0007669"/>
    <property type="project" value="UniProtKB-SubCell"/>
</dbReference>
<feature type="transmembrane region" description="Helical" evidence="5">
    <location>
        <begin position="130"/>
        <end position="156"/>
    </location>
</feature>
<evidence type="ECO:0000256" key="2">
    <source>
        <dbReference type="ARBA" id="ARBA00022692"/>
    </source>
</evidence>
<reference evidence="6 7" key="1">
    <citation type="submission" date="2014-07" db="EMBL/GenBank/DDBJ databases">
        <authorList>
            <person name="McCorrison J."/>
            <person name="Sanka R."/>
            <person name="Torralba M."/>
            <person name="Gillis M."/>
            <person name="Haft D.H."/>
            <person name="Methe B."/>
            <person name="Sutton G."/>
            <person name="Nelson K.E."/>
        </authorList>
    </citation>
    <scope>NUCLEOTIDE SEQUENCE [LARGE SCALE GENOMIC DNA]</scope>
    <source>
        <strain evidence="6 7">DNF00058</strain>
    </source>
</reference>
<protein>
    <submittedName>
        <fullName evidence="6">Membrane protein</fullName>
    </submittedName>
</protein>
<dbReference type="AlphaFoldDB" id="A0A096AYM7"/>
<evidence type="ECO:0000313" key="6">
    <source>
        <dbReference type="EMBL" id="KGF51786.1"/>
    </source>
</evidence>
<dbReference type="Pfam" id="PF04140">
    <property type="entry name" value="ICMT"/>
    <property type="match status" value="1"/>
</dbReference>
<dbReference type="OrthoDB" id="5363370at2"/>
<dbReference type="PANTHER" id="PTHR43847">
    <property type="entry name" value="BLL3993 PROTEIN"/>
    <property type="match status" value="1"/>
</dbReference>
<evidence type="ECO:0000256" key="5">
    <source>
        <dbReference type="SAM" id="Phobius"/>
    </source>
</evidence>
<evidence type="ECO:0000256" key="3">
    <source>
        <dbReference type="ARBA" id="ARBA00022989"/>
    </source>
</evidence>
<keyword evidence="7" id="KW-1185">Reference proteome</keyword>
<comment type="caution">
    <text evidence="6">The sequence shown here is derived from an EMBL/GenBank/DDBJ whole genome shotgun (WGS) entry which is preliminary data.</text>
</comment>
<dbReference type="InterPro" id="IPR007269">
    <property type="entry name" value="ICMT_MeTrfase"/>
</dbReference>
<dbReference type="InterPro" id="IPR052527">
    <property type="entry name" value="Metal_cation-efflux_comp"/>
</dbReference>
<dbReference type="RefSeq" id="WP_008446796.1">
    <property type="nucleotide sequence ID" value="NZ_JRNU01000023.1"/>
</dbReference>
<gene>
    <name evidence="6" type="ORF">HMPREF9302_06070</name>
</gene>
<evidence type="ECO:0000256" key="1">
    <source>
        <dbReference type="ARBA" id="ARBA00004141"/>
    </source>
</evidence>
<keyword evidence="3 5" id="KW-1133">Transmembrane helix</keyword>
<dbReference type="Proteomes" id="UP000029614">
    <property type="component" value="Unassembled WGS sequence"/>
</dbReference>
<feature type="transmembrane region" description="Helical" evidence="5">
    <location>
        <begin position="70"/>
        <end position="90"/>
    </location>
</feature>
<evidence type="ECO:0000313" key="7">
    <source>
        <dbReference type="Proteomes" id="UP000029614"/>
    </source>
</evidence>
<proteinExistence type="predicted"/>
<organism evidence="6 7">
    <name type="scientific">Prevotella amnii DNF00058</name>
    <dbReference type="NCBI Taxonomy" id="1401066"/>
    <lineage>
        <taxon>Bacteria</taxon>
        <taxon>Pseudomonadati</taxon>
        <taxon>Bacteroidota</taxon>
        <taxon>Bacteroidia</taxon>
        <taxon>Bacteroidales</taxon>
        <taxon>Prevotellaceae</taxon>
        <taxon>Prevotella</taxon>
    </lineage>
</organism>
<dbReference type="GO" id="GO:0004671">
    <property type="term" value="F:protein C-terminal S-isoprenylcysteine carboxyl O-methyltransferase activity"/>
    <property type="evidence" value="ECO:0007669"/>
    <property type="project" value="InterPro"/>
</dbReference>
<keyword evidence="2 5" id="KW-0812">Transmembrane</keyword>
<accession>A0A096AYM7</accession>
<dbReference type="EMBL" id="JRNU01000023">
    <property type="protein sequence ID" value="KGF51786.1"/>
    <property type="molecule type" value="Genomic_DNA"/>
</dbReference>
<comment type="subcellular location">
    <subcellularLocation>
        <location evidence="1">Membrane</location>
        <topology evidence="1">Multi-pass membrane protein</topology>
    </subcellularLocation>
</comment>
<dbReference type="PANTHER" id="PTHR43847:SF1">
    <property type="entry name" value="BLL3993 PROTEIN"/>
    <property type="match status" value="1"/>
</dbReference>